<dbReference type="InterPro" id="IPR029063">
    <property type="entry name" value="SAM-dependent_MTases_sf"/>
</dbReference>
<evidence type="ECO:0000256" key="1">
    <source>
        <dbReference type="ARBA" id="ARBA00022603"/>
    </source>
</evidence>
<name>A0A1I0VV15_9BACT</name>
<proteinExistence type="predicted"/>
<dbReference type="SUPFAM" id="SSF53335">
    <property type="entry name" value="S-adenosyl-L-methionine-dependent methyltransferases"/>
    <property type="match status" value="1"/>
</dbReference>
<dbReference type="AlphaFoldDB" id="A0A1I0VV15"/>
<gene>
    <name evidence="4" type="ORF">SAMN04489723_101397</name>
</gene>
<dbReference type="PANTHER" id="PTHR43861:SF1">
    <property type="entry name" value="TRANS-ACONITATE 2-METHYLTRANSFERASE"/>
    <property type="match status" value="1"/>
</dbReference>
<dbReference type="PANTHER" id="PTHR43861">
    <property type="entry name" value="TRANS-ACONITATE 2-METHYLTRANSFERASE-RELATED"/>
    <property type="match status" value="1"/>
</dbReference>
<evidence type="ECO:0000259" key="3">
    <source>
        <dbReference type="Pfam" id="PF13649"/>
    </source>
</evidence>
<dbReference type="Gene3D" id="3.40.50.150">
    <property type="entry name" value="Vaccinia Virus protein VP39"/>
    <property type="match status" value="1"/>
</dbReference>
<dbReference type="GO" id="GO:0032259">
    <property type="term" value="P:methylation"/>
    <property type="evidence" value="ECO:0007669"/>
    <property type="project" value="UniProtKB-KW"/>
</dbReference>
<accession>A0A1I0VV15</accession>
<dbReference type="OrthoDB" id="9777830at2"/>
<dbReference type="CDD" id="cd02440">
    <property type="entry name" value="AdoMet_MTases"/>
    <property type="match status" value="1"/>
</dbReference>
<sequence>MTAYLHGFIPEEQQRLMDQAGVLGSLIYPRIDFGGCKKLLEIGSGVGAQTETLLRLFPDLQITCVDYSQSQLDRAKQNLAFAGDRVRFVCQDAKELILEEKYDSVFICWALEHIPNSHLVLEAMKPYLLSDAKLWFTEVFNSSFYFNPPLEGLSKYYVAYNEFQQSLGGDPDIGANLGNLLLQAGYSQIELFHGGFHLDQRNSEELRKITQYWKGLMKSAGSGMITAGLISDGDLLAMEKDLDIIAEDDNAVFFYHFVQISATV</sequence>
<keyword evidence="1 4" id="KW-0489">Methyltransferase</keyword>
<dbReference type="STRING" id="237018.SAMN04489723_101397"/>
<dbReference type="EMBL" id="FOKK01000001">
    <property type="protein sequence ID" value="SFA80265.1"/>
    <property type="molecule type" value="Genomic_DNA"/>
</dbReference>
<dbReference type="Pfam" id="PF13649">
    <property type="entry name" value="Methyltransf_25"/>
    <property type="match status" value="1"/>
</dbReference>
<protein>
    <submittedName>
        <fullName evidence="4">Methyltransferase domain-containing protein</fullName>
    </submittedName>
</protein>
<keyword evidence="5" id="KW-1185">Reference proteome</keyword>
<feature type="domain" description="Methyltransferase" evidence="3">
    <location>
        <begin position="40"/>
        <end position="122"/>
    </location>
</feature>
<dbReference type="Proteomes" id="UP000198790">
    <property type="component" value="Unassembled WGS sequence"/>
</dbReference>
<evidence type="ECO:0000313" key="4">
    <source>
        <dbReference type="EMBL" id="SFA80265.1"/>
    </source>
</evidence>
<dbReference type="RefSeq" id="WP_092894487.1">
    <property type="nucleotide sequence ID" value="NZ_FOKK01000001.1"/>
</dbReference>
<evidence type="ECO:0000313" key="5">
    <source>
        <dbReference type="Proteomes" id="UP000198790"/>
    </source>
</evidence>
<organism evidence="4 5">
    <name type="scientific">Algoriphagus aquimarinus</name>
    <dbReference type="NCBI Taxonomy" id="237018"/>
    <lineage>
        <taxon>Bacteria</taxon>
        <taxon>Pseudomonadati</taxon>
        <taxon>Bacteroidota</taxon>
        <taxon>Cytophagia</taxon>
        <taxon>Cytophagales</taxon>
        <taxon>Cyclobacteriaceae</taxon>
        <taxon>Algoriphagus</taxon>
    </lineage>
</organism>
<reference evidence="4 5" key="1">
    <citation type="submission" date="2016-10" db="EMBL/GenBank/DDBJ databases">
        <authorList>
            <person name="de Groot N.N."/>
        </authorList>
    </citation>
    <scope>NUCLEOTIDE SEQUENCE [LARGE SCALE GENOMIC DNA]</scope>
    <source>
        <strain evidence="4 5">DSM 23399</strain>
    </source>
</reference>
<keyword evidence="2 4" id="KW-0808">Transferase</keyword>
<evidence type="ECO:0000256" key="2">
    <source>
        <dbReference type="ARBA" id="ARBA00022679"/>
    </source>
</evidence>
<dbReference type="GO" id="GO:0008168">
    <property type="term" value="F:methyltransferase activity"/>
    <property type="evidence" value="ECO:0007669"/>
    <property type="project" value="UniProtKB-KW"/>
</dbReference>
<dbReference type="InterPro" id="IPR041698">
    <property type="entry name" value="Methyltransf_25"/>
</dbReference>